<dbReference type="EMBL" id="VAHF01000002">
    <property type="protein sequence ID" value="TXG69172.1"/>
    <property type="molecule type" value="Genomic_DNA"/>
</dbReference>
<dbReference type="PANTHER" id="PTHR31286">
    <property type="entry name" value="GLYCINE-RICH CELL WALL STRUCTURAL PROTEIN 1.8-LIKE"/>
    <property type="match status" value="1"/>
</dbReference>
<name>A0A5C7IKP2_9ROSI</name>
<evidence type="ECO:0000256" key="2">
    <source>
        <dbReference type="SAM" id="MobiDB-lite"/>
    </source>
</evidence>
<evidence type="ECO:0000313" key="5">
    <source>
        <dbReference type="Proteomes" id="UP000323000"/>
    </source>
</evidence>
<dbReference type="OrthoDB" id="1737333at2759"/>
<keyword evidence="1" id="KW-0863">Zinc-finger</keyword>
<feature type="region of interest" description="Disordered" evidence="2">
    <location>
        <begin position="248"/>
        <end position="306"/>
    </location>
</feature>
<dbReference type="PANTHER" id="PTHR31286:SF167">
    <property type="entry name" value="OS09G0268800 PROTEIN"/>
    <property type="match status" value="1"/>
</dbReference>
<proteinExistence type="predicted"/>
<feature type="domain" description="CCHC-type" evidence="3">
    <location>
        <begin position="208"/>
        <end position="223"/>
    </location>
</feature>
<organism evidence="4 5">
    <name type="scientific">Acer yangbiense</name>
    <dbReference type="NCBI Taxonomy" id="1000413"/>
    <lineage>
        <taxon>Eukaryota</taxon>
        <taxon>Viridiplantae</taxon>
        <taxon>Streptophyta</taxon>
        <taxon>Embryophyta</taxon>
        <taxon>Tracheophyta</taxon>
        <taxon>Spermatophyta</taxon>
        <taxon>Magnoliopsida</taxon>
        <taxon>eudicotyledons</taxon>
        <taxon>Gunneridae</taxon>
        <taxon>Pentapetalae</taxon>
        <taxon>rosids</taxon>
        <taxon>malvids</taxon>
        <taxon>Sapindales</taxon>
        <taxon>Sapindaceae</taxon>
        <taxon>Hippocastanoideae</taxon>
        <taxon>Acereae</taxon>
        <taxon>Acer</taxon>
    </lineage>
</organism>
<keyword evidence="1" id="KW-0479">Metal-binding</keyword>
<sequence length="403" mass="44941">MGTRELVKLCESLSLADKEPFLQIEGEAEQVGINDVGLCLVGKVLSTKKVNREAFIGVIEQLWNPFGRVEIEALADNIFVFYFNNPEVRESIWARGPWHFDQNLIVLEKPKGAGDISNLSFSMVEMWVQIHNLPLMCMNRRTAKAIAEQIGTVIEIPAESKECRGKFLRVKVQINISNPLKRFIRLGVKEIEKAIIVPLTYERLPEFCYACGRIGHGLRECTDDKARTEALEGSSIKFGSWMRAAVGERSRTNQQKHGGTNSSRSGENKSSFNYAESNKEVGGSKSTSNPIKLTDRESGGVSDERVIHNRGEIIPLEGNLIEAIQEDRNQVVEHGQGSEDFLEDLANQGIKFTEQGRAMEDNTATSPYFSTPNSSMTFTEQVELSETKRKVTTTRVGLGPNPS</sequence>
<protein>
    <recommendedName>
        <fullName evidence="3">CCHC-type domain-containing protein</fullName>
    </recommendedName>
</protein>
<accession>A0A5C7IKP2</accession>
<keyword evidence="5" id="KW-1185">Reference proteome</keyword>
<evidence type="ECO:0000313" key="4">
    <source>
        <dbReference type="EMBL" id="TXG69172.1"/>
    </source>
</evidence>
<evidence type="ECO:0000256" key="1">
    <source>
        <dbReference type="PROSITE-ProRule" id="PRU00047"/>
    </source>
</evidence>
<reference evidence="5" key="1">
    <citation type="journal article" date="2019" name="Gigascience">
        <title>De novo genome assembly of the endangered Acer yangbiense, a plant species with extremely small populations endemic to Yunnan Province, China.</title>
        <authorList>
            <person name="Yang J."/>
            <person name="Wariss H.M."/>
            <person name="Tao L."/>
            <person name="Zhang R."/>
            <person name="Yun Q."/>
            <person name="Hollingsworth P."/>
            <person name="Dao Z."/>
            <person name="Luo G."/>
            <person name="Guo H."/>
            <person name="Ma Y."/>
            <person name="Sun W."/>
        </authorList>
    </citation>
    <scope>NUCLEOTIDE SEQUENCE [LARGE SCALE GENOMIC DNA]</scope>
    <source>
        <strain evidence="5">cv. Malutang</strain>
    </source>
</reference>
<keyword evidence="1" id="KW-0862">Zinc</keyword>
<dbReference type="InterPro" id="IPR025836">
    <property type="entry name" value="Zn_knuckle_CX2CX4HX4C"/>
</dbReference>
<dbReference type="InterPro" id="IPR040256">
    <property type="entry name" value="At4g02000-like"/>
</dbReference>
<dbReference type="GO" id="GO:0008270">
    <property type="term" value="F:zinc ion binding"/>
    <property type="evidence" value="ECO:0007669"/>
    <property type="project" value="UniProtKB-KW"/>
</dbReference>
<dbReference type="GO" id="GO:0003676">
    <property type="term" value="F:nucleic acid binding"/>
    <property type="evidence" value="ECO:0007669"/>
    <property type="project" value="InterPro"/>
</dbReference>
<dbReference type="InterPro" id="IPR001878">
    <property type="entry name" value="Znf_CCHC"/>
</dbReference>
<gene>
    <name evidence="4" type="ORF">EZV62_004107</name>
</gene>
<feature type="compositionally biased region" description="Polar residues" evidence="2">
    <location>
        <begin position="252"/>
        <end position="276"/>
    </location>
</feature>
<dbReference type="Pfam" id="PF14392">
    <property type="entry name" value="zf-CCHC_4"/>
    <property type="match status" value="1"/>
</dbReference>
<dbReference type="InterPro" id="IPR025558">
    <property type="entry name" value="DUF4283"/>
</dbReference>
<dbReference type="Pfam" id="PF14111">
    <property type="entry name" value="DUF4283"/>
    <property type="match status" value="1"/>
</dbReference>
<dbReference type="PROSITE" id="PS50158">
    <property type="entry name" value="ZF_CCHC"/>
    <property type="match status" value="1"/>
</dbReference>
<dbReference type="AlphaFoldDB" id="A0A5C7IKP2"/>
<dbReference type="Proteomes" id="UP000323000">
    <property type="component" value="Chromosome 2"/>
</dbReference>
<comment type="caution">
    <text evidence="4">The sequence shown here is derived from an EMBL/GenBank/DDBJ whole genome shotgun (WGS) entry which is preliminary data.</text>
</comment>
<feature type="compositionally biased region" description="Basic and acidic residues" evidence="2">
    <location>
        <begin position="293"/>
        <end position="306"/>
    </location>
</feature>
<evidence type="ECO:0000259" key="3">
    <source>
        <dbReference type="PROSITE" id="PS50158"/>
    </source>
</evidence>